<evidence type="ECO:0000313" key="2">
    <source>
        <dbReference type="Proteomes" id="UP001187192"/>
    </source>
</evidence>
<dbReference type="EMBL" id="BTGU01000123">
    <property type="protein sequence ID" value="GMN62106.1"/>
    <property type="molecule type" value="Genomic_DNA"/>
</dbReference>
<accession>A0AA88J601</accession>
<gene>
    <name evidence="1" type="ORF">TIFTF001_031187</name>
</gene>
<organism evidence="1 2">
    <name type="scientific">Ficus carica</name>
    <name type="common">Common fig</name>
    <dbReference type="NCBI Taxonomy" id="3494"/>
    <lineage>
        <taxon>Eukaryota</taxon>
        <taxon>Viridiplantae</taxon>
        <taxon>Streptophyta</taxon>
        <taxon>Embryophyta</taxon>
        <taxon>Tracheophyta</taxon>
        <taxon>Spermatophyta</taxon>
        <taxon>Magnoliopsida</taxon>
        <taxon>eudicotyledons</taxon>
        <taxon>Gunneridae</taxon>
        <taxon>Pentapetalae</taxon>
        <taxon>rosids</taxon>
        <taxon>fabids</taxon>
        <taxon>Rosales</taxon>
        <taxon>Moraceae</taxon>
        <taxon>Ficeae</taxon>
        <taxon>Ficus</taxon>
    </lineage>
</organism>
<dbReference type="AlphaFoldDB" id="A0AA88J601"/>
<name>A0AA88J601_FICCA</name>
<evidence type="ECO:0000313" key="1">
    <source>
        <dbReference type="EMBL" id="GMN62106.1"/>
    </source>
</evidence>
<dbReference type="Proteomes" id="UP001187192">
    <property type="component" value="Unassembled WGS sequence"/>
</dbReference>
<keyword evidence="2" id="KW-1185">Reference proteome</keyword>
<proteinExistence type="predicted"/>
<protein>
    <submittedName>
        <fullName evidence="1">Uncharacterized protein</fullName>
    </submittedName>
</protein>
<sequence length="48" mass="5216">MKMKSTERAVMVCRTIAGSLVSVNNGGCDEYDSFGNQKPNYDSGFLHG</sequence>
<comment type="caution">
    <text evidence="1">The sequence shown here is derived from an EMBL/GenBank/DDBJ whole genome shotgun (WGS) entry which is preliminary data.</text>
</comment>
<reference evidence="1" key="1">
    <citation type="submission" date="2023-07" db="EMBL/GenBank/DDBJ databases">
        <title>draft genome sequence of fig (Ficus carica).</title>
        <authorList>
            <person name="Takahashi T."/>
            <person name="Nishimura K."/>
        </authorList>
    </citation>
    <scope>NUCLEOTIDE SEQUENCE</scope>
</reference>